<dbReference type="OrthoDB" id="1707487at2759"/>
<dbReference type="Pfam" id="PF14392">
    <property type="entry name" value="zf-CCHC_4"/>
    <property type="match status" value="1"/>
</dbReference>
<accession>A0A1R3KR20</accession>
<evidence type="ECO:0000313" key="2">
    <source>
        <dbReference type="EMBL" id="OMP09499.1"/>
    </source>
</evidence>
<dbReference type="InterPro" id="IPR025836">
    <property type="entry name" value="Zn_knuckle_CX2CX4HX4C"/>
</dbReference>
<name>A0A1R3KR20_9ROSI</name>
<protein>
    <submittedName>
        <fullName evidence="2">Zinc knuckle CX2CX4HX4C</fullName>
    </submittedName>
</protein>
<dbReference type="AlphaFoldDB" id="A0A1R3KR20"/>
<comment type="caution">
    <text evidence="2">The sequence shown here is derived from an EMBL/GenBank/DDBJ whole genome shotgun (WGS) entry which is preliminary data.</text>
</comment>
<gene>
    <name evidence="2" type="ORF">COLO4_05416</name>
</gene>
<feature type="domain" description="Zinc knuckle CX2CX4HX4C" evidence="1">
    <location>
        <begin position="5"/>
        <end position="49"/>
    </location>
</feature>
<proteinExistence type="predicted"/>
<dbReference type="Proteomes" id="UP000187203">
    <property type="component" value="Unassembled WGS sequence"/>
</dbReference>
<evidence type="ECO:0000259" key="1">
    <source>
        <dbReference type="Pfam" id="PF14392"/>
    </source>
</evidence>
<reference evidence="3" key="1">
    <citation type="submission" date="2013-09" db="EMBL/GenBank/DDBJ databases">
        <title>Corchorus olitorius genome sequencing.</title>
        <authorList>
            <person name="Alam M."/>
            <person name="Haque M.S."/>
            <person name="Islam M.S."/>
            <person name="Emdad E.M."/>
            <person name="Islam M.M."/>
            <person name="Ahmed B."/>
            <person name="Halim A."/>
            <person name="Hossen Q.M.M."/>
            <person name="Hossain M.Z."/>
            <person name="Ahmed R."/>
            <person name="Khan M.M."/>
            <person name="Islam R."/>
            <person name="Rashid M.M."/>
            <person name="Khan S.A."/>
            <person name="Rahman M.S."/>
            <person name="Alam M."/>
            <person name="Yahiya A.S."/>
            <person name="Khan M.S."/>
            <person name="Azam M.S."/>
            <person name="Haque T."/>
            <person name="Lashkar M.Z.H."/>
            <person name="Akhand A.I."/>
            <person name="Morshed G."/>
            <person name="Roy S."/>
            <person name="Uddin K.S."/>
            <person name="Rabeya T."/>
            <person name="Hossain A.S."/>
            <person name="Chowdhury A."/>
            <person name="Snigdha A.R."/>
            <person name="Mortoza M.S."/>
            <person name="Matin S.A."/>
            <person name="Hoque S.M.E."/>
            <person name="Islam M.K."/>
            <person name="Roy D.K."/>
            <person name="Haider R."/>
            <person name="Moosa M.M."/>
            <person name="Elias S.M."/>
            <person name="Hasan A.M."/>
            <person name="Jahan S."/>
            <person name="Shafiuddin M."/>
            <person name="Mahmood N."/>
            <person name="Shommy N.S."/>
        </authorList>
    </citation>
    <scope>NUCLEOTIDE SEQUENCE [LARGE SCALE GENOMIC DNA]</scope>
    <source>
        <strain evidence="3">cv. O-4</strain>
    </source>
</reference>
<evidence type="ECO:0000313" key="3">
    <source>
        <dbReference type="Proteomes" id="UP000187203"/>
    </source>
</evidence>
<keyword evidence="3" id="KW-1185">Reference proteome</keyword>
<organism evidence="2 3">
    <name type="scientific">Corchorus olitorius</name>
    <dbReference type="NCBI Taxonomy" id="93759"/>
    <lineage>
        <taxon>Eukaryota</taxon>
        <taxon>Viridiplantae</taxon>
        <taxon>Streptophyta</taxon>
        <taxon>Embryophyta</taxon>
        <taxon>Tracheophyta</taxon>
        <taxon>Spermatophyta</taxon>
        <taxon>Magnoliopsida</taxon>
        <taxon>eudicotyledons</taxon>
        <taxon>Gunneridae</taxon>
        <taxon>Pentapetalae</taxon>
        <taxon>rosids</taxon>
        <taxon>malvids</taxon>
        <taxon>Malvales</taxon>
        <taxon>Malvaceae</taxon>
        <taxon>Grewioideae</taxon>
        <taxon>Apeibeae</taxon>
        <taxon>Corchorus</taxon>
    </lineage>
</organism>
<dbReference type="EMBL" id="AWUE01012341">
    <property type="protein sequence ID" value="OMP09499.1"/>
    <property type="molecule type" value="Genomic_DNA"/>
</dbReference>
<sequence>MRVGFDVCKPLVEDFWVPRKDKDKVLAGVKYERLADFCYICGRLGHVEKIWICVVSGIGDRGRKVNRDGMGGDSFWKSRNAWETSEDSKENEKFNVTKRLDKGKGAMKEDVANRRLFKSGILSISSQMFR</sequence>